<dbReference type="PIRSF" id="PIRSF000337">
    <property type="entry name" value="NTA_MOA"/>
    <property type="match status" value="1"/>
</dbReference>
<evidence type="ECO:0000256" key="1">
    <source>
        <dbReference type="ARBA" id="ARBA00022630"/>
    </source>
</evidence>
<dbReference type="SUPFAM" id="SSF51679">
    <property type="entry name" value="Bacterial luciferase-like"/>
    <property type="match status" value="1"/>
</dbReference>
<dbReference type="InterPro" id="IPR016215">
    <property type="entry name" value="NTA_MOA"/>
</dbReference>
<organism evidence="8 9">
    <name type="scientific">Tersicoccus solisilvae</name>
    <dbReference type="NCBI Taxonomy" id="1882339"/>
    <lineage>
        <taxon>Bacteria</taxon>
        <taxon>Bacillati</taxon>
        <taxon>Actinomycetota</taxon>
        <taxon>Actinomycetes</taxon>
        <taxon>Micrococcales</taxon>
        <taxon>Micrococcaceae</taxon>
        <taxon>Tersicoccus</taxon>
    </lineage>
</organism>
<protein>
    <submittedName>
        <fullName evidence="8">Monooxygenase</fullName>
    </submittedName>
</protein>
<dbReference type="Gene3D" id="3.20.20.30">
    <property type="entry name" value="Luciferase-like domain"/>
    <property type="match status" value="1"/>
</dbReference>
<comment type="caution">
    <text evidence="8">The sequence shown here is derived from an EMBL/GenBank/DDBJ whole genome shotgun (WGS) entry which is preliminary data.</text>
</comment>
<dbReference type="PANTHER" id="PTHR30011">
    <property type="entry name" value="ALKANESULFONATE MONOOXYGENASE-RELATED"/>
    <property type="match status" value="1"/>
</dbReference>
<dbReference type="InterPro" id="IPR051260">
    <property type="entry name" value="Diverse_substr_monoxygenases"/>
</dbReference>
<reference evidence="9" key="1">
    <citation type="journal article" date="2019" name="Int. J. Syst. Evol. Microbiol.">
        <title>The Global Catalogue of Microorganisms (GCM) 10K type strain sequencing project: providing services to taxonomists for standard genome sequencing and annotation.</title>
        <authorList>
            <consortium name="The Broad Institute Genomics Platform"/>
            <consortium name="The Broad Institute Genome Sequencing Center for Infectious Disease"/>
            <person name="Wu L."/>
            <person name="Ma J."/>
        </authorList>
    </citation>
    <scope>NUCLEOTIDE SEQUENCE [LARGE SCALE GENOMIC DNA]</scope>
    <source>
        <strain evidence="9">CGMCC 1.15480</strain>
    </source>
</reference>
<dbReference type="EMBL" id="BMJI01000007">
    <property type="protein sequence ID" value="GGC89465.1"/>
    <property type="molecule type" value="Genomic_DNA"/>
</dbReference>
<evidence type="ECO:0000313" key="8">
    <source>
        <dbReference type="EMBL" id="GGC89465.1"/>
    </source>
</evidence>
<evidence type="ECO:0000256" key="2">
    <source>
        <dbReference type="ARBA" id="ARBA00022643"/>
    </source>
</evidence>
<keyword evidence="2" id="KW-0288">FMN</keyword>
<evidence type="ECO:0000256" key="5">
    <source>
        <dbReference type="ARBA" id="ARBA00033748"/>
    </source>
</evidence>
<keyword evidence="4 8" id="KW-0503">Monooxygenase</keyword>
<comment type="similarity">
    <text evidence="5">Belongs to the NtaA/SnaA/DszA monooxygenase family.</text>
</comment>
<dbReference type="NCBIfam" id="TIGR03860">
    <property type="entry name" value="FMN_nitrolo"/>
    <property type="match status" value="1"/>
</dbReference>
<evidence type="ECO:0000256" key="6">
    <source>
        <dbReference type="SAM" id="MobiDB-lite"/>
    </source>
</evidence>
<feature type="domain" description="Luciferase-like" evidence="7">
    <location>
        <begin position="30"/>
        <end position="393"/>
    </location>
</feature>
<dbReference type="Proteomes" id="UP000597761">
    <property type="component" value="Unassembled WGS sequence"/>
</dbReference>
<name>A0ABQ1P1X6_9MICC</name>
<keyword evidence="1" id="KW-0285">Flavoprotein</keyword>
<dbReference type="GO" id="GO:0004497">
    <property type="term" value="F:monooxygenase activity"/>
    <property type="evidence" value="ECO:0007669"/>
    <property type="project" value="UniProtKB-KW"/>
</dbReference>
<evidence type="ECO:0000256" key="3">
    <source>
        <dbReference type="ARBA" id="ARBA00023002"/>
    </source>
</evidence>
<gene>
    <name evidence="8" type="ORF">GCM10011512_15510</name>
</gene>
<dbReference type="Pfam" id="PF00296">
    <property type="entry name" value="Bac_luciferase"/>
    <property type="match status" value="1"/>
</dbReference>
<dbReference type="InterPro" id="IPR011251">
    <property type="entry name" value="Luciferase-like_dom"/>
</dbReference>
<evidence type="ECO:0000256" key="4">
    <source>
        <dbReference type="ARBA" id="ARBA00023033"/>
    </source>
</evidence>
<evidence type="ECO:0000259" key="7">
    <source>
        <dbReference type="Pfam" id="PF00296"/>
    </source>
</evidence>
<keyword evidence="9" id="KW-1185">Reference proteome</keyword>
<proteinExistence type="inferred from homology"/>
<sequence>MSDPTRGARRPILLSAFDMPTPVHQSPGLWRHPEDRSAEYTDIDYWVQLARTLEQGGFHNLFFADVLGQYDVYRDSAEEAVRGGVQFPLLDPTVLVPALAQATTRLGFGVTASTGYEHPYLLARRLSTLDHVTRGRLAWNIVTSYQDSAARNLGLDRQLGHDARYERAEEYLDVLYRLWEGSFDDGAIRRDREAGVYTDPAGVHGAGHHGEAFTVPGPALVEPSPQRTPFLFQAGASRGQRFAARHAEAIFLIGHTPEVVARWVRTIRREVADAGRDPRAVKILAGVTVVADRTDEAARERLESYRPWVDVDAALALFAGWTGVDLSTADPDAPLTHAVTDANQSALAAFTTLDEGARWTPRRLAEFVGIGGRGPVLTGSGATVADELERWVAEADVDGFNVISAVRPADTESFVRRVSPELFRRGLLEPARAGATLRETLSGAGPALPADHHGAGFRRARV</sequence>
<keyword evidence="3" id="KW-0560">Oxidoreductase</keyword>
<evidence type="ECO:0000313" key="9">
    <source>
        <dbReference type="Proteomes" id="UP000597761"/>
    </source>
</evidence>
<feature type="region of interest" description="Disordered" evidence="6">
    <location>
        <begin position="442"/>
        <end position="462"/>
    </location>
</feature>
<dbReference type="InterPro" id="IPR036661">
    <property type="entry name" value="Luciferase-like_sf"/>
</dbReference>
<dbReference type="PANTHER" id="PTHR30011:SF16">
    <property type="entry name" value="C2H2 FINGER DOMAIN TRANSCRIPTION FACTOR (EUROFUNG)-RELATED"/>
    <property type="match status" value="1"/>
</dbReference>
<accession>A0ABQ1P1X6</accession>